<evidence type="ECO:0000256" key="1">
    <source>
        <dbReference type="ARBA" id="ARBA00022795"/>
    </source>
</evidence>
<dbReference type="EMBL" id="QMPY01000140">
    <property type="protein sequence ID" value="RLE06883.1"/>
    <property type="molecule type" value="Genomic_DNA"/>
</dbReference>
<gene>
    <name evidence="2" type="ORF">DRZ78_03930</name>
</gene>
<evidence type="ECO:0008006" key="4">
    <source>
        <dbReference type="Google" id="ProtNLM"/>
    </source>
</evidence>
<sequence>MEEKLRSLMEILKKEANLYEKLLGLCREEKGVIIKGDLKTLERITKGQEDLFLELRAWEKARQLLMKDLRKVLSLSEEVTFSQLIKKLKEPFASQCKQLQKRIVSLMKDIEQVNKTNTSLITYSIKFIDDCFALLTETKEIPLYTSNGKSGKKEQGRKLLDQKT</sequence>
<accession>A0A662D3D0</accession>
<dbReference type="InterPro" id="IPR036679">
    <property type="entry name" value="FlgN-like_sf"/>
</dbReference>
<evidence type="ECO:0000313" key="2">
    <source>
        <dbReference type="EMBL" id="RLE06883.1"/>
    </source>
</evidence>
<dbReference type="Pfam" id="PF05130">
    <property type="entry name" value="FlgN"/>
    <property type="match status" value="1"/>
</dbReference>
<name>A0A662D3D0_UNCAE</name>
<dbReference type="Gene3D" id="1.20.58.300">
    <property type="entry name" value="FlgN-like"/>
    <property type="match status" value="1"/>
</dbReference>
<dbReference type="AlphaFoldDB" id="A0A662D3D0"/>
<reference evidence="2 3" key="1">
    <citation type="submission" date="2018-06" db="EMBL/GenBank/DDBJ databases">
        <title>Extensive metabolic versatility and redundancy in microbially diverse, dynamic hydrothermal sediments.</title>
        <authorList>
            <person name="Dombrowski N."/>
            <person name="Teske A."/>
            <person name="Baker B.J."/>
        </authorList>
    </citation>
    <scope>NUCLEOTIDE SEQUENCE [LARGE SCALE GENOMIC DNA]</scope>
    <source>
        <strain evidence="2">B7_G13</strain>
    </source>
</reference>
<comment type="caution">
    <text evidence="2">The sequence shown here is derived from an EMBL/GenBank/DDBJ whole genome shotgun (WGS) entry which is preliminary data.</text>
</comment>
<dbReference type="GO" id="GO:0044780">
    <property type="term" value="P:bacterial-type flagellum assembly"/>
    <property type="evidence" value="ECO:0007669"/>
    <property type="project" value="InterPro"/>
</dbReference>
<proteinExistence type="predicted"/>
<dbReference type="SUPFAM" id="SSF140566">
    <property type="entry name" value="FlgN-like"/>
    <property type="match status" value="1"/>
</dbReference>
<evidence type="ECO:0000313" key="3">
    <source>
        <dbReference type="Proteomes" id="UP000277457"/>
    </source>
</evidence>
<dbReference type="InterPro" id="IPR007809">
    <property type="entry name" value="FlgN-like"/>
</dbReference>
<protein>
    <recommendedName>
        <fullName evidence="4">Flagellar protein FlgN</fullName>
    </recommendedName>
</protein>
<dbReference type="Proteomes" id="UP000277457">
    <property type="component" value="Unassembled WGS sequence"/>
</dbReference>
<keyword evidence="1" id="KW-1005">Bacterial flagellum biogenesis</keyword>
<organism evidence="2 3">
    <name type="scientific">Aerophobetes bacterium</name>
    <dbReference type="NCBI Taxonomy" id="2030807"/>
    <lineage>
        <taxon>Bacteria</taxon>
        <taxon>Candidatus Aerophobota</taxon>
    </lineage>
</organism>